<evidence type="ECO:0000313" key="3">
    <source>
        <dbReference type="EMBL" id="GAB0209921.1"/>
    </source>
</evidence>
<dbReference type="PANTHER" id="PTHR33395">
    <property type="entry name" value="TRANSCRIPTASE, PUTATIVE-RELATED-RELATED"/>
    <property type="match status" value="1"/>
</dbReference>
<dbReference type="Pfam" id="PF00240">
    <property type="entry name" value="ubiquitin"/>
    <property type="match status" value="1"/>
</dbReference>
<evidence type="ECO:0000259" key="2">
    <source>
        <dbReference type="PROSITE" id="PS50878"/>
    </source>
</evidence>
<proteinExistence type="predicted"/>
<reference evidence="3 4" key="1">
    <citation type="submission" date="2024-06" db="EMBL/GenBank/DDBJ databases">
        <title>The draft genome of Grus japonensis, version 3.</title>
        <authorList>
            <person name="Nabeshima K."/>
            <person name="Suzuki S."/>
            <person name="Onuma M."/>
        </authorList>
    </citation>
    <scope>NUCLEOTIDE SEQUENCE [LARGE SCALE GENOMIC DNA]</scope>
    <source>
        <strain evidence="3 4">451A</strain>
    </source>
</reference>
<dbReference type="InterPro" id="IPR029071">
    <property type="entry name" value="Ubiquitin-like_domsf"/>
</dbReference>
<dbReference type="EMBL" id="BAAFJT010000321">
    <property type="protein sequence ID" value="GAB0209921.1"/>
    <property type="molecule type" value="Genomic_DNA"/>
</dbReference>
<comment type="caution">
    <text evidence="3">The sequence shown here is derived from an EMBL/GenBank/DDBJ whole genome shotgun (WGS) entry which is preliminary data.</text>
</comment>
<protein>
    <submittedName>
        <fullName evidence="3">Mitochondrial enolase superfamily member 1</fullName>
    </submittedName>
</protein>
<dbReference type="InterPro" id="IPR000626">
    <property type="entry name" value="Ubiquitin-like_dom"/>
</dbReference>
<dbReference type="SUPFAM" id="SSF54236">
    <property type="entry name" value="Ubiquitin-like"/>
    <property type="match status" value="1"/>
</dbReference>
<name>A0ABC9YJ22_GRUJA</name>
<dbReference type="PANTHER" id="PTHR33395:SF22">
    <property type="entry name" value="REVERSE TRANSCRIPTASE DOMAIN-CONTAINING PROTEIN"/>
    <property type="match status" value="1"/>
</dbReference>
<sequence>MWIQVRTIDGTETHIIDDLSRLTKIECLREKIQKTFCVSPDRQRLFYRGKQVRDHLRNLNIHKFMGPDEVHPRVLKELADVVAKPLSMIFEKSWQSGEVLVDWKKGNIALIFKKGRKEDPGNYRPVSLTSVPGKIMEQILLEAMLRHMEDREVIRDSQHGFTKGRSCLTNLVTFCDGVTALVDKGRAMDVIYLDFCKAFDTVPHNILL</sequence>
<evidence type="ECO:0000259" key="1">
    <source>
        <dbReference type="PROSITE" id="PS50053"/>
    </source>
</evidence>
<evidence type="ECO:0000313" key="4">
    <source>
        <dbReference type="Proteomes" id="UP001623348"/>
    </source>
</evidence>
<gene>
    <name evidence="3" type="ORF">GRJ2_003457800</name>
</gene>
<dbReference type="CDD" id="cd01650">
    <property type="entry name" value="RT_nLTR_like"/>
    <property type="match status" value="1"/>
</dbReference>
<keyword evidence="4" id="KW-1185">Reference proteome</keyword>
<dbReference type="Pfam" id="PF00078">
    <property type="entry name" value="RVT_1"/>
    <property type="match status" value="1"/>
</dbReference>
<dbReference type="InterPro" id="IPR000477">
    <property type="entry name" value="RT_dom"/>
</dbReference>
<feature type="domain" description="Ubiquitin-like" evidence="1">
    <location>
        <begin position="1"/>
        <end position="55"/>
    </location>
</feature>
<dbReference type="Gene3D" id="3.10.20.90">
    <property type="entry name" value="Phosphatidylinositol 3-kinase Catalytic Subunit, Chain A, domain 1"/>
    <property type="match status" value="1"/>
</dbReference>
<dbReference type="AlphaFoldDB" id="A0ABC9YJ22"/>
<organism evidence="3 4">
    <name type="scientific">Grus japonensis</name>
    <name type="common">Japanese crane</name>
    <name type="synonym">Red-crowned crane</name>
    <dbReference type="NCBI Taxonomy" id="30415"/>
    <lineage>
        <taxon>Eukaryota</taxon>
        <taxon>Metazoa</taxon>
        <taxon>Chordata</taxon>
        <taxon>Craniata</taxon>
        <taxon>Vertebrata</taxon>
        <taxon>Euteleostomi</taxon>
        <taxon>Archelosauria</taxon>
        <taxon>Archosauria</taxon>
        <taxon>Dinosauria</taxon>
        <taxon>Saurischia</taxon>
        <taxon>Theropoda</taxon>
        <taxon>Coelurosauria</taxon>
        <taxon>Aves</taxon>
        <taxon>Neognathae</taxon>
        <taxon>Neoaves</taxon>
        <taxon>Gruiformes</taxon>
        <taxon>Gruidae</taxon>
        <taxon>Grus</taxon>
    </lineage>
</organism>
<feature type="domain" description="Reverse transcriptase" evidence="2">
    <location>
        <begin position="92"/>
        <end position="208"/>
    </location>
</feature>
<dbReference type="PROSITE" id="PS50053">
    <property type="entry name" value="UBIQUITIN_2"/>
    <property type="match status" value="1"/>
</dbReference>
<dbReference type="PROSITE" id="PS50878">
    <property type="entry name" value="RT_POL"/>
    <property type="match status" value="1"/>
</dbReference>
<accession>A0ABC9YJ22</accession>
<dbReference type="SUPFAM" id="SSF56672">
    <property type="entry name" value="DNA/RNA polymerases"/>
    <property type="match status" value="1"/>
</dbReference>
<dbReference type="Proteomes" id="UP001623348">
    <property type="component" value="Unassembled WGS sequence"/>
</dbReference>
<dbReference type="InterPro" id="IPR043502">
    <property type="entry name" value="DNA/RNA_pol_sf"/>
</dbReference>